<feature type="transmembrane region" description="Helical" evidence="1">
    <location>
        <begin position="68"/>
        <end position="86"/>
    </location>
</feature>
<feature type="transmembrane region" description="Helical" evidence="1">
    <location>
        <begin position="98"/>
        <end position="117"/>
    </location>
</feature>
<evidence type="ECO:0000256" key="1">
    <source>
        <dbReference type="SAM" id="Phobius"/>
    </source>
</evidence>
<dbReference type="SUPFAM" id="SSF48317">
    <property type="entry name" value="Acid phosphatase/Vanadium-dependent haloperoxidase"/>
    <property type="match status" value="1"/>
</dbReference>
<dbReference type="CDD" id="cd03396">
    <property type="entry name" value="PAP2_like_6"/>
    <property type="match status" value="1"/>
</dbReference>
<dbReference type="Proteomes" id="UP000199766">
    <property type="component" value="Unassembled WGS sequence"/>
</dbReference>
<protein>
    <submittedName>
        <fullName evidence="3">Membrane-associated enzyme, PAP2 (Acid phosphatase) superfamily</fullName>
    </submittedName>
</protein>
<accession>A0A1H9M9F6</accession>
<dbReference type="EMBL" id="FOGD01000005">
    <property type="protein sequence ID" value="SER20282.1"/>
    <property type="molecule type" value="Genomic_DNA"/>
</dbReference>
<keyword evidence="4" id="KW-1185">Reference proteome</keyword>
<organism evidence="3 4">
    <name type="scientific">Giesbergeria anulus</name>
    <dbReference type="NCBI Taxonomy" id="180197"/>
    <lineage>
        <taxon>Bacteria</taxon>
        <taxon>Pseudomonadati</taxon>
        <taxon>Pseudomonadota</taxon>
        <taxon>Betaproteobacteria</taxon>
        <taxon>Burkholderiales</taxon>
        <taxon>Comamonadaceae</taxon>
        <taxon>Giesbergeria</taxon>
    </lineage>
</organism>
<gene>
    <name evidence="3" type="ORF">SAMN02982919_01926</name>
</gene>
<dbReference type="OrthoDB" id="7348799at2"/>
<feature type="transmembrane region" description="Helical" evidence="1">
    <location>
        <begin position="177"/>
        <end position="195"/>
    </location>
</feature>
<feature type="transmembrane region" description="Helical" evidence="1">
    <location>
        <begin position="207"/>
        <end position="225"/>
    </location>
</feature>
<evidence type="ECO:0000313" key="3">
    <source>
        <dbReference type="EMBL" id="SER20282.1"/>
    </source>
</evidence>
<keyword evidence="1" id="KW-1133">Transmembrane helix</keyword>
<evidence type="ECO:0000259" key="2">
    <source>
        <dbReference type="Pfam" id="PF01569"/>
    </source>
</evidence>
<feature type="domain" description="Phosphatidic acid phosphatase type 2/haloperoxidase" evidence="2">
    <location>
        <begin position="99"/>
        <end position="221"/>
    </location>
</feature>
<reference evidence="3 4" key="1">
    <citation type="submission" date="2016-10" db="EMBL/GenBank/DDBJ databases">
        <authorList>
            <person name="de Groot N.N."/>
        </authorList>
    </citation>
    <scope>NUCLEOTIDE SEQUENCE [LARGE SCALE GENOMIC DNA]</scope>
    <source>
        <strain evidence="3 4">ATCC 35958</strain>
    </source>
</reference>
<dbReference type="AlphaFoldDB" id="A0A1H9M9F6"/>
<dbReference type="Pfam" id="PF01569">
    <property type="entry name" value="PAP2"/>
    <property type="match status" value="1"/>
</dbReference>
<dbReference type="InterPro" id="IPR036938">
    <property type="entry name" value="PAP2/HPO_sf"/>
</dbReference>
<proteinExistence type="predicted"/>
<dbReference type="RefSeq" id="WP_091456537.1">
    <property type="nucleotide sequence ID" value="NZ_FOGD01000005.1"/>
</dbReference>
<dbReference type="InterPro" id="IPR000326">
    <property type="entry name" value="PAP2/HPO"/>
</dbReference>
<sequence>MQPSALAHALPRSDTRPLAMMTLTALLCLLLWDAAGQDLWLAQAFGSSNGFALRDHWLFLQVMHEGARRLAWLVLLALTIGIWWPFGVLRSLHSRQRVQLVISALAGLVVINVLKYGSTSSCPWDLQEFGGVARYVSHWALGVLDGGSGRCFPAGHASAGFAFVGGFFALRHSQPLAARWWLLAAISAGLALGLAQQVRGAHFMSHTLWTGWLCWCAAWLCDLVARQLPQRATA</sequence>
<keyword evidence="1" id="KW-0472">Membrane</keyword>
<evidence type="ECO:0000313" key="4">
    <source>
        <dbReference type="Proteomes" id="UP000199766"/>
    </source>
</evidence>
<dbReference type="STRING" id="180197.SAMN02982919_01926"/>
<keyword evidence="1" id="KW-0812">Transmembrane</keyword>
<name>A0A1H9M9F6_9BURK</name>